<accession>A0ABT0N619</accession>
<dbReference type="CDD" id="cd04745">
    <property type="entry name" value="LbH_paaY_like"/>
    <property type="match status" value="1"/>
</dbReference>
<name>A0ABT0N619_9GAMM</name>
<dbReference type="Pfam" id="PF00132">
    <property type="entry name" value="Hexapep"/>
    <property type="match status" value="1"/>
</dbReference>
<sequence>MPIYAIEQHIPVVDPSSYIHPTATIIGDVVIGKHCYIGPNASLRGDFGSIKIGDYCNVQDNCVIHSFPEQACVLESHSHIGHAAVLHGCHIGHHALIGINCVVMDMATIGSESIVAASSFIKSRYNCPPRSLLIGSPAKLIRTVSDEEFAWKRQGTDEYIELTQRCLNSLREVSPLTEVETDRPTYSSVKGHAPKTPGSQ</sequence>
<proteinExistence type="predicted"/>
<dbReference type="PANTHER" id="PTHR13061:SF29">
    <property type="entry name" value="GAMMA CARBONIC ANHYDRASE-LIKE 1, MITOCHONDRIAL-RELATED"/>
    <property type="match status" value="1"/>
</dbReference>
<feature type="region of interest" description="Disordered" evidence="1">
    <location>
        <begin position="176"/>
        <end position="200"/>
    </location>
</feature>
<keyword evidence="3" id="KW-1185">Reference proteome</keyword>
<dbReference type="PANTHER" id="PTHR13061">
    <property type="entry name" value="DYNACTIN SUBUNIT P25"/>
    <property type="match status" value="1"/>
</dbReference>
<dbReference type="InterPro" id="IPR011004">
    <property type="entry name" value="Trimer_LpxA-like_sf"/>
</dbReference>
<dbReference type="Proteomes" id="UP001202831">
    <property type="component" value="Unassembled WGS sequence"/>
</dbReference>
<evidence type="ECO:0000313" key="2">
    <source>
        <dbReference type="EMBL" id="MCL2913282.1"/>
    </source>
</evidence>
<protein>
    <submittedName>
        <fullName evidence="2">Transferase hexapeptide repeat family protein</fullName>
    </submittedName>
</protein>
<dbReference type="SUPFAM" id="SSF51161">
    <property type="entry name" value="Trimeric LpxA-like enzymes"/>
    <property type="match status" value="1"/>
</dbReference>
<dbReference type="InterPro" id="IPR001451">
    <property type="entry name" value="Hexapep"/>
</dbReference>
<comment type="caution">
    <text evidence="2">The sequence shown here is derived from an EMBL/GenBank/DDBJ whole genome shotgun (WGS) entry which is preliminary data.</text>
</comment>
<reference evidence="2 3" key="1">
    <citation type="submission" date="2022-01" db="EMBL/GenBank/DDBJ databases">
        <title>Whole genome-based taxonomy of the Shewanellaceae.</title>
        <authorList>
            <person name="Martin-Rodriguez A.J."/>
        </authorList>
    </citation>
    <scope>NUCLEOTIDE SEQUENCE [LARGE SCALE GENOMIC DNA]</scope>
    <source>
        <strain evidence="2 3">DSM 21332</strain>
    </source>
</reference>
<keyword evidence="2" id="KW-0808">Transferase</keyword>
<dbReference type="RefSeq" id="WP_249248095.1">
    <property type="nucleotide sequence ID" value="NZ_JAKIKT010000002.1"/>
</dbReference>
<dbReference type="EMBL" id="JAKIKT010000002">
    <property type="protein sequence ID" value="MCL2913282.1"/>
    <property type="molecule type" value="Genomic_DNA"/>
</dbReference>
<gene>
    <name evidence="2" type="ORF">L2725_05710</name>
</gene>
<dbReference type="InterPro" id="IPR050484">
    <property type="entry name" value="Transf_Hexapept/Carb_Anhydrase"/>
</dbReference>
<dbReference type="Pfam" id="PF14602">
    <property type="entry name" value="Hexapep_2"/>
    <property type="match status" value="1"/>
</dbReference>
<evidence type="ECO:0000313" key="3">
    <source>
        <dbReference type="Proteomes" id="UP001202831"/>
    </source>
</evidence>
<evidence type="ECO:0000256" key="1">
    <source>
        <dbReference type="SAM" id="MobiDB-lite"/>
    </source>
</evidence>
<dbReference type="GO" id="GO:0016740">
    <property type="term" value="F:transferase activity"/>
    <property type="evidence" value="ECO:0007669"/>
    <property type="project" value="UniProtKB-KW"/>
</dbReference>
<dbReference type="Gene3D" id="2.160.10.10">
    <property type="entry name" value="Hexapeptide repeat proteins"/>
    <property type="match status" value="1"/>
</dbReference>
<organism evidence="2 3">
    <name type="scientific">Shewanella corallii</name>
    <dbReference type="NCBI Taxonomy" id="560080"/>
    <lineage>
        <taxon>Bacteria</taxon>
        <taxon>Pseudomonadati</taxon>
        <taxon>Pseudomonadota</taxon>
        <taxon>Gammaproteobacteria</taxon>
        <taxon>Alteromonadales</taxon>
        <taxon>Shewanellaceae</taxon>
        <taxon>Shewanella</taxon>
    </lineage>
</organism>